<keyword evidence="1" id="KW-0547">Nucleotide-binding</keyword>
<dbReference type="InterPro" id="IPR006703">
    <property type="entry name" value="G_AIG1"/>
</dbReference>
<name>A0A4S8MFB7_DENBC</name>
<dbReference type="Pfam" id="PF01823">
    <property type="entry name" value="MACPF"/>
    <property type="match status" value="1"/>
</dbReference>
<dbReference type="AlphaFoldDB" id="A0A4S8MFB7"/>
<gene>
    <name evidence="4" type="ORF">K435DRAFT_837135</name>
</gene>
<evidence type="ECO:0000313" key="4">
    <source>
        <dbReference type="EMBL" id="THV00784.1"/>
    </source>
</evidence>
<evidence type="ECO:0000256" key="1">
    <source>
        <dbReference type="ARBA" id="ARBA00022741"/>
    </source>
</evidence>
<feature type="domain" description="AIG1-type G" evidence="3">
    <location>
        <begin position="235"/>
        <end position="311"/>
    </location>
</feature>
<dbReference type="Gene3D" id="3.40.50.300">
    <property type="entry name" value="P-loop containing nucleotide triphosphate hydrolases"/>
    <property type="match status" value="1"/>
</dbReference>
<dbReference type="Proteomes" id="UP000297245">
    <property type="component" value="Unassembled WGS sequence"/>
</dbReference>
<dbReference type="Pfam" id="PF04548">
    <property type="entry name" value="AIG1"/>
    <property type="match status" value="1"/>
</dbReference>
<evidence type="ECO:0000259" key="3">
    <source>
        <dbReference type="Pfam" id="PF04548"/>
    </source>
</evidence>
<dbReference type="InterPro" id="IPR027417">
    <property type="entry name" value="P-loop_NTPase"/>
</dbReference>
<sequence length="847" mass="94769">MIVTLSVALKEWRIVIKTFVTHSLFDSITRLPHSQVDLPIENFVSHGNGVSKATSPVRTKEARLNQFLSAYDPTYESNWFSHKLQIIESNFPDDPTRPLVFIRVPSSVLDLESAVSRGIRAGEYEFGGILLMQGTTDNNLNLDRFTNGNVLGLSGDYLRQRCIIVRNFGSKDDSEWMDNIRMDHFEGTQDSARAIMRKLLGKMRSQFNDYSPEAASNAVPHRALAAGRNSHDAVVLLVGQSGHGKSKTINRLVGQSLLLSGNGNGSRTKTIQRVKFDIDKEGTPFSVSFVDTPGYADTTYTDRELNNSLISLYKQKYFPDVPSTEDQKYPNVILLITEWNSIHSDSHNSPNFTSAIGKSMWNLKHSGLIDPHCSNVIVVVTKSLSSLTDECPEGTASESDRETWWRVAASKRRIHIEDLRQTIFPRLSKWPIVFIENGSDQNLDSDHKILPNEELSHQNLFKAIFDMVSSESEVDASGLITAEFLTGCECHRRIQMETLVEAPNVRTHETGSQPDISQNLSENSFHPLVLEYLGVTCNLKEGQQRFKKSCCVLDLARDKTLVLTFPRKGHYAQEWKFARSPDQASKETKFKLGLNLKARHVVIDKLPPLSESKDSMSAYHRFYDSHGTHVIVAVALGGIMQFVRQDSCDIERDDRGRELVMDIDAPVHDGINAGAGAKFSSAKHIDRPTEEEKSKFFSDGGGSAASRIAADLSEKVLYGSGHPSVDSEICMQWMKAVEDQPVFCPDAEDTLYTWIYECDGLTDSQKSDLMHAAKSYFEIPEDLPAARKPNGLDTGPLPRRENERKVVSFMGQQKLNLNCRPIFAAENPSSSEEKIVATTQLDWARVG</sequence>
<dbReference type="GO" id="GO:0005525">
    <property type="term" value="F:GTP binding"/>
    <property type="evidence" value="ECO:0007669"/>
    <property type="project" value="InterPro"/>
</dbReference>
<organism evidence="4 5">
    <name type="scientific">Dendrothele bispora (strain CBS 962.96)</name>
    <dbReference type="NCBI Taxonomy" id="1314807"/>
    <lineage>
        <taxon>Eukaryota</taxon>
        <taxon>Fungi</taxon>
        <taxon>Dikarya</taxon>
        <taxon>Basidiomycota</taxon>
        <taxon>Agaricomycotina</taxon>
        <taxon>Agaricomycetes</taxon>
        <taxon>Agaricomycetidae</taxon>
        <taxon>Agaricales</taxon>
        <taxon>Agaricales incertae sedis</taxon>
        <taxon>Dendrothele</taxon>
    </lineage>
</organism>
<feature type="domain" description="MACPF" evidence="2">
    <location>
        <begin position="605"/>
        <end position="743"/>
    </location>
</feature>
<proteinExistence type="predicted"/>
<dbReference type="EMBL" id="ML179099">
    <property type="protein sequence ID" value="THV00784.1"/>
    <property type="molecule type" value="Genomic_DNA"/>
</dbReference>
<protein>
    <recommendedName>
        <fullName evidence="6">G domain-containing protein</fullName>
    </recommendedName>
</protein>
<keyword evidence="5" id="KW-1185">Reference proteome</keyword>
<evidence type="ECO:0000259" key="2">
    <source>
        <dbReference type="Pfam" id="PF01823"/>
    </source>
</evidence>
<evidence type="ECO:0008006" key="6">
    <source>
        <dbReference type="Google" id="ProtNLM"/>
    </source>
</evidence>
<accession>A0A4S8MFB7</accession>
<dbReference type="OrthoDB" id="2913746at2759"/>
<dbReference type="InterPro" id="IPR020864">
    <property type="entry name" value="MACPF"/>
</dbReference>
<reference evidence="4 5" key="1">
    <citation type="journal article" date="2019" name="Nat. Ecol. Evol.">
        <title>Megaphylogeny resolves global patterns of mushroom evolution.</title>
        <authorList>
            <person name="Varga T."/>
            <person name="Krizsan K."/>
            <person name="Foldi C."/>
            <person name="Dima B."/>
            <person name="Sanchez-Garcia M."/>
            <person name="Sanchez-Ramirez S."/>
            <person name="Szollosi G.J."/>
            <person name="Szarkandi J.G."/>
            <person name="Papp V."/>
            <person name="Albert L."/>
            <person name="Andreopoulos W."/>
            <person name="Angelini C."/>
            <person name="Antonin V."/>
            <person name="Barry K.W."/>
            <person name="Bougher N.L."/>
            <person name="Buchanan P."/>
            <person name="Buyck B."/>
            <person name="Bense V."/>
            <person name="Catcheside P."/>
            <person name="Chovatia M."/>
            <person name="Cooper J."/>
            <person name="Damon W."/>
            <person name="Desjardin D."/>
            <person name="Finy P."/>
            <person name="Geml J."/>
            <person name="Haridas S."/>
            <person name="Hughes K."/>
            <person name="Justo A."/>
            <person name="Karasinski D."/>
            <person name="Kautmanova I."/>
            <person name="Kiss B."/>
            <person name="Kocsube S."/>
            <person name="Kotiranta H."/>
            <person name="LaButti K.M."/>
            <person name="Lechner B.E."/>
            <person name="Liimatainen K."/>
            <person name="Lipzen A."/>
            <person name="Lukacs Z."/>
            <person name="Mihaltcheva S."/>
            <person name="Morgado L.N."/>
            <person name="Niskanen T."/>
            <person name="Noordeloos M.E."/>
            <person name="Ohm R.A."/>
            <person name="Ortiz-Santana B."/>
            <person name="Ovrebo C."/>
            <person name="Racz N."/>
            <person name="Riley R."/>
            <person name="Savchenko A."/>
            <person name="Shiryaev A."/>
            <person name="Soop K."/>
            <person name="Spirin V."/>
            <person name="Szebenyi C."/>
            <person name="Tomsovsky M."/>
            <person name="Tulloss R.E."/>
            <person name="Uehling J."/>
            <person name="Grigoriev I.V."/>
            <person name="Vagvolgyi C."/>
            <person name="Papp T."/>
            <person name="Martin F.M."/>
            <person name="Miettinen O."/>
            <person name="Hibbett D.S."/>
            <person name="Nagy L.G."/>
        </authorList>
    </citation>
    <scope>NUCLEOTIDE SEQUENCE [LARGE SCALE GENOMIC DNA]</scope>
    <source>
        <strain evidence="4 5">CBS 962.96</strain>
    </source>
</reference>
<dbReference type="SUPFAM" id="SSF52540">
    <property type="entry name" value="P-loop containing nucleoside triphosphate hydrolases"/>
    <property type="match status" value="1"/>
</dbReference>
<evidence type="ECO:0000313" key="5">
    <source>
        <dbReference type="Proteomes" id="UP000297245"/>
    </source>
</evidence>